<feature type="region of interest" description="Disordered" evidence="1">
    <location>
        <begin position="1"/>
        <end position="80"/>
    </location>
</feature>
<organism evidence="2 3">
    <name type="scientific">Dendrobium thyrsiflorum</name>
    <name type="common">Pinecone-like raceme dendrobium</name>
    <name type="synonym">Orchid</name>
    <dbReference type="NCBI Taxonomy" id="117978"/>
    <lineage>
        <taxon>Eukaryota</taxon>
        <taxon>Viridiplantae</taxon>
        <taxon>Streptophyta</taxon>
        <taxon>Embryophyta</taxon>
        <taxon>Tracheophyta</taxon>
        <taxon>Spermatophyta</taxon>
        <taxon>Magnoliopsida</taxon>
        <taxon>Liliopsida</taxon>
        <taxon>Asparagales</taxon>
        <taxon>Orchidaceae</taxon>
        <taxon>Epidendroideae</taxon>
        <taxon>Malaxideae</taxon>
        <taxon>Dendrobiinae</taxon>
        <taxon>Dendrobium</taxon>
    </lineage>
</organism>
<dbReference type="EMBL" id="JANQDX010000001">
    <property type="protein sequence ID" value="KAL0928194.1"/>
    <property type="molecule type" value="Genomic_DNA"/>
</dbReference>
<gene>
    <name evidence="2" type="ORF">M5K25_000064</name>
</gene>
<name>A0ABD0VSM2_DENTH</name>
<evidence type="ECO:0000313" key="3">
    <source>
        <dbReference type="Proteomes" id="UP001552299"/>
    </source>
</evidence>
<comment type="caution">
    <text evidence="2">The sequence shown here is derived from an EMBL/GenBank/DDBJ whole genome shotgun (WGS) entry which is preliminary data.</text>
</comment>
<dbReference type="Proteomes" id="UP001552299">
    <property type="component" value="Unassembled WGS sequence"/>
</dbReference>
<feature type="compositionally biased region" description="Polar residues" evidence="1">
    <location>
        <begin position="1"/>
        <end position="12"/>
    </location>
</feature>
<keyword evidence="3" id="KW-1185">Reference proteome</keyword>
<sequence>MNEGTRQISKSTLPPPSLPGKADTFPSNLFAGPHLTAAAFPTRSHSRTYRTSANSPPSRSSDQTSSSYTPPAPRGILSAFDVSPRPYGLSPLCSVASPPILSHWPPTPPPPPSPVPRISSFRSTPGIAAAGVFLGSV</sequence>
<evidence type="ECO:0000256" key="1">
    <source>
        <dbReference type="SAM" id="MobiDB-lite"/>
    </source>
</evidence>
<evidence type="ECO:0000313" key="2">
    <source>
        <dbReference type="EMBL" id="KAL0928194.1"/>
    </source>
</evidence>
<dbReference type="AlphaFoldDB" id="A0ABD0VSM2"/>
<protein>
    <submittedName>
        <fullName evidence="2">Uncharacterized protein</fullName>
    </submittedName>
</protein>
<proteinExistence type="predicted"/>
<reference evidence="2 3" key="1">
    <citation type="journal article" date="2024" name="Plant Biotechnol. J.">
        <title>Dendrobium thyrsiflorum genome and its molecular insights into genes involved in important horticultural traits.</title>
        <authorList>
            <person name="Chen B."/>
            <person name="Wang J.Y."/>
            <person name="Zheng P.J."/>
            <person name="Li K.L."/>
            <person name="Liang Y.M."/>
            <person name="Chen X.F."/>
            <person name="Zhang C."/>
            <person name="Zhao X."/>
            <person name="He X."/>
            <person name="Zhang G.Q."/>
            <person name="Liu Z.J."/>
            <person name="Xu Q."/>
        </authorList>
    </citation>
    <scope>NUCLEOTIDE SEQUENCE [LARGE SCALE GENOMIC DNA]</scope>
    <source>
        <strain evidence="2">GZMU011</strain>
    </source>
</reference>
<feature type="compositionally biased region" description="Low complexity" evidence="1">
    <location>
        <begin position="55"/>
        <end position="69"/>
    </location>
</feature>
<accession>A0ABD0VSM2</accession>